<feature type="domain" description="Bifunctional inhibitor/plant lipid transfer protein/seed storage helical" evidence="13">
    <location>
        <begin position="29"/>
        <end position="106"/>
    </location>
</feature>
<dbReference type="FunFam" id="1.10.110.10:FF:000001">
    <property type="entry name" value="Bifunctional inhibitor/lipid-transfer protein/seed storage 2S albumin superfamily protein"/>
    <property type="match status" value="1"/>
</dbReference>
<keyword evidence="8" id="KW-1015">Disulfide bond</keyword>
<keyword evidence="5" id="KW-0336">GPI-anchor</keyword>
<keyword evidence="5" id="KW-0472">Membrane</keyword>
<proteinExistence type="inferred from homology"/>
<evidence type="ECO:0000256" key="4">
    <source>
        <dbReference type="ARBA" id="ARBA00022475"/>
    </source>
</evidence>
<evidence type="ECO:0000256" key="10">
    <source>
        <dbReference type="ARBA" id="ARBA00023288"/>
    </source>
</evidence>
<dbReference type="Proteomes" id="UP001642360">
    <property type="component" value="Unassembled WGS sequence"/>
</dbReference>
<evidence type="ECO:0000256" key="2">
    <source>
        <dbReference type="ARBA" id="ARBA00009748"/>
    </source>
</evidence>
<protein>
    <recommendedName>
        <fullName evidence="13">Bifunctional inhibitor/plant lipid transfer protein/seed storage helical domain-containing protein</fullName>
    </recommendedName>
</protein>
<comment type="caution">
    <text evidence="14">The sequence shown here is derived from an EMBL/GenBank/DDBJ whole genome shotgun (WGS) entry which is preliminary data.</text>
</comment>
<evidence type="ECO:0000256" key="8">
    <source>
        <dbReference type="ARBA" id="ARBA00023157"/>
    </source>
</evidence>
<evidence type="ECO:0000256" key="5">
    <source>
        <dbReference type="ARBA" id="ARBA00022622"/>
    </source>
</evidence>
<dbReference type="AlphaFoldDB" id="A0ABC8SU66"/>
<keyword evidence="15" id="KW-1185">Reference proteome</keyword>
<evidence type="ECO:0000256" key="1">
    <source>
        <dbReference type="ARBA" id="ARBA00004609"/>
    </source>
</evidence>
<sequence>MAPSKITMGIVLALVITMFTTRAMAQSGCTNVLIGMASCLNYVTGSSTTPSSSCCLALASVVKSQPQCLCTALSGGGSALGININQTLALALPAACKVQTPPVSRCNGGNGPALSPVSSPETSPGDSSDETSDSPGGSPMPGGGSKTVPGNGATSNGSTIKMSLQLIAFLLFMASYASTYSSSL</sequence>
<reference evidence="14 15" key="1">
    <citation type="submission" date="2024-02" db="EMBL/GenBank/DDBJ databases">
        <authorList>
            <person name="Vignale AGUSTIN F."/>
            <person name="Sosa J E."/>
            <person name="Modenutti C."/>
        </authorList>
    </citation>
    <scope>NUCLEOTIDE SEQUENCE [LARGE SCALE GENOMIC DNA]</scope>
</reference>
<comment type="subcellular location">
    <subcellularLocation>
        <location evidence="1">Cell membrane</location>
        <topology evidence="1">Lipid-anchor</topology>
        <topology evidence="1">GPI-anchor</topology>
    </subcellularLocation>
</comment>
<dbReference type="InterPro" id="IPR000528">
    <property type="entry name" value="Plant_nsLTP"/>
</dbReference>
<feature type="region of interest" description="Disordered" evidence="11">
    <location>
        <begin position="107"/>
        <end position="154"/>
    </location>
</feature>
<dbReference type="GO" id="GO:0008289">
    <property type="term" value="F:lipid binding"/>
    <property type="evidence" value="ECO:0007669"/>
    <property type="project" value="UniProtKB-KW"/>
</dbReference>
<organism evidence="14 15">
    <name type="scientific">Ilex paraguariensis</name>
    <name type="common">yerba mate</name>
    <dbReference type="NCBI Taxonomy" id="185542"/>
    <lineage>
        <taxon>Eukaryota</taxon>
        <taxon>Viridiplantae</taxon>
        <taxon>Streptophyta</taxon>
        <taxon>Embryophyta</taxon>
        <taxon>Tracheophyta</taxon>
        <taxon>Spermatophyta</taxon>
        <taxon>Magnoliopsida</taxon>
        <taxon>eudicotyledons</taxon>
        <taxon>Gunneridae</taxon>
        <taxon>Pentapetalae</taxon>
        <taxon>asterids</taxon>
        <taxon>campanulids</taxon>
        <taxon>Aquifoliales</taxon>
        <taxon>Aquifoliaceae</taxon>
        <taxon>Ilex</taxon>
    </lineage>
</organism>
<evidence type="ECO:0000256" key="3">
    <source>
        <dbReference type="ARBA" id="ARBA00022448"/>
    </source>
</evidence>
<dbReference type="InterPro" id="IPR016140">
    <property type="entry name" value="Bifunc_inhib/LTP/seed_store"/>
</dbReference>
<accession>A0ABC8SU66</accession>
<evidence type="ECO:0000259" key="13">
    <source>
        <dbReference type="SMART" id="SM00499"/>
    </source>
</evidence>
<keyword evidence="6 12" id="KW-0732">Signal</keyword>
<dbReference type="GO" id="GO:0005886">
    <property type="term" value="C:plasma membrane"/>
    <property type="evidence" value="ECO:0007669"/>
    <property type="project" value="UniProtKB-SubCell"/>
</dbReference>
<dbReference type="CDD" id="cd00010">
    <property type="entry name" value="AAI_LTSS"/>
    <property type="match status" value="1"/>
</dbReference>
<dbReference type="InterPro" id="IPR043325">
    <property type="entry name" value="LTSS"/>
</dbReference>
<evidence type="ECO:0000256" key="6">
    <source>
        <dbReference type="ARBA" id="ARBA00022729"/>
    </source>
</evidence>
<dbReference type="PANTHER" id="PTHR33044">
    <property type="entry name" value="BIFUNCTIONAL INHIBITOR/LIPID-TRANSFER PROTEIN/SEED STORAGE 2S ALBUMIN SUPERFAMILY PROTEIN-RELATED"/>
    <property type="match status" value="1"/>
</dbReference>
<evidence type="ECO:0000313" key="14">
    <source>
        <dbReference type="EMBL" id="CAK9160684.1"/>
    </source>
</evidence>
<gene>
    <name evidence="14" type="ORF">ILEXP_LOCUS29457</name>
</gene>
<evidence type="ECO:0000256" key="9">
    <source>
        <dbReference type="ARBA" id="ARBA00023180"/>
    </source>
</evidence>
<name>A0ABC8SU66_9AQUA</name>
<feature type="compositionally biased region" description="Polar residues" evidence="11">
    <location>
        <begin position="116"/>
        <end position="126"/>
    </location>
</feature>
<evidence type="ECO:0000256" key="7">
    <source>
        <dbReference type="ARBA" id="ARBA00023121"/>
    </source>
</evidence>
<keyword evidence="3" id="KW-0813">Transport</keyword>
<evidence type="ECO:0000256" key="12">
    <source>
        <dbReference type="SAM" id="SignalP"/>
    </source>
</evidence>
<dbReference type="InterPro" id="IPR036312">
    <property type="entry name" value="Bifun_inhib/LTP/seed_sf"/>
</dbReference>
<keyword evidence="4" id="KW-1003">Cell membrane</keyword>
<dbReference type="SUPFAM" id="SSF47699">
    <property type="entry name" value="Bifunctional inhibitor/lipid-transfer protein/seed storage 2S albumin"/>
    <property type="match status" value="1"/>
</dbReference>
<dbReference type="Pfam" id="PF14368">
    <property type="entry name" value="LTP_2"/>
    <property type="match status" value="1"/>
</dbReference>
<dbReference type="SMART" id="SM00499">
    <property type="entry name" value="AAI"/>
    <property type="match status" value="1"/>
</dbReference>
<dbReference type="PRINTS" id="PR00382">
    <property type="entry name" value="LIPIDTRNSFER"/>
</dbReference>
<dbReference type="EMBL" id="CAUOFW020003558">
    <property type="protein sequence ID" value="CAK9160684.1"/>
    <property type="molecule type" value="Genomic_DNA"/>
</dbReference>
<keyword evidence="10" id="KW-0449">Lipoprotein</keyword>
<evidence type="ECO:0000313" key="15">
    <source>
        <dbReference type="Proteomes" id="UP001642360"/>
    </source>
</evidence>
<comment type="similarity">
    <text evidence="2">Belongs to the plant LTP family.</text>
</comment>
<keyword evidence="9" id="KW-0325">Glycoprotein</keyword>
<feature type="chain" id="PRO_5044831405" description="Bifunctional inhibitor/plant lipid transfer protein/seed storage helical domain-containing protein" evidence="12">
    <location>
        <begin position="26"/>
        <end position="184"/>
    </location>
</feature>
<feature type="signal peptide" evidence="12">
    <location>
        <begin position="1"/>
        <end position="25"/>
    </location>
</feature>
<dbReference type="GO" id="GO:0098552">
    <property type="term" value="C:side of membrane"/>
    <property type="evidence" value="ECO:0007669"/>
    <property type="project" value="UniProtKB-KW"/>
</dbReference>
<dbReference type="Gene3D" id="1.10.110.10">
    <property type="entry name" value="Plant lipid-transfer and hydrophobic proteins"/>
    <property type="match status" value="1"/>
</dbReference>
<keyword evidence="7" id="KW-0446">Lipid-binding</keyword>
<evidence type="ECO:0000256" key="11">
    <source>
        <dbReference type="SAM" id="MobiDB-lite"/>
    </source>
</evidence>